<name>A0A2T3AW28_AMORE</name>
<evidence type="ECO:0000256" key="1">
    <source>
        <dbReference type="SAM" id="MobiDB-lite"/>
    </source>
</evidence>
<organism evidence="2 3">
    <name type="scientific">Amorphotheca resinae ATCC 22711</name>
    <dbReference type="NCBI Taxonomy" id="857342"/>
    <lineage>
        <taxon>Eukaryota</taxon>
        <taxon>Fungi</taxon>
        <taxon>Dikarya</taxon>
        <taxon>Ascomycota</taxon>
        <taxon>Pezizomycotina</taxon>
        <taxon>Leotiomycetes</taxon>
        <taxon>Helotiales</taxon>
        <taxon>Amorphothecaceae</taxon>
        <taxon>Amorphotheca</taxon>
    </lineage>
</organism>
<dbReference type="EMBL" id="KZ679014">
    <property type="protein sequence ID" value="PSS12882.1"/>
    <property type="molecule type" value="Genomic_DNA"/>
</dbReference>
<feature type="region of interest" description="Disordered" evidence="1">
    <location>
        <begin position="96"/>
        <end position="128"/>
    </location>
</feature>
<feature type="region of interest" description="Disordered" evidence="1">
    <location>
        <begin position="175"/>
        <end position="203"/>
    </location>
</feature>
<protein>
    <submittedName>
        <fullName evidence="2">Uncharacterized protein</fullName>
    </submittedName>
</protein>
<keyword evidence="3" id="KW-1185">Reference proteome</keyword>
<gene>
    <name evidence="2" type="ORF">M430DRAFT_29466</name>
</gene>
<dbReference type="GeneID" id="36573959"/>
<sequence>MLEAKNMTAEALHFLDPRTRYFHEDVNFKYLDHEKKKWFQCGHSLIWRRGCEAQNSDCCPIRDCNCLYGRRSRPCEICVGRERLEQAARDHAQLLSSQAETKTPITTNREVQKEGEDSDNKAAGKEMSAADRLEAATAMLQLNSESEKEETVTHETQSTTALELLLQATQIDQAESISPAQKDELAGTVQTPYDNRDKEPAQN</sequence>
<dbReference type="AlphaFoldDB" id="A0A2T3AW28"/>
<reference evidence="2 3" key="1">
    <citation type="journal article" date="2018" name="New Phytol.">
        <title>Comparative genomics and transcriptomics depict ericoid mycorrhizal fungi as versatile saprotrophs and plant mutualists.</title>
        <authorList>
            <person name="Martino E."/>
            <person name="Morin E."/>
            <person name="Grelet G.A."/>
            <person name="Kuo A."/>
            <person name="Kohler A."/>
            <person name="Daghino S."/>
            <person name="Barry K.W."/>
            <person name="Cichocki N."/>
            <person name="Clum A."/>
            <person name="Dockter R.B."/>
            <person name="Hainaut M."/>
            <person name="Kuo R.C."/>
            <person name="LaButti K."/>
            <person name="Lindahl B.D."/>
            <person name="Lindquist E.A."/>
            <person name="Lipzen A."/>
            <person name="Khouja H.R."/>
            <person name="Magnuson J."/>
            <person name="Murat C."/>
            <person name="Ohm R.A."/>
            <person name="Singer S.W."/>
            <person name="Spatafora J.W."/>
            <person name="Wang M."/>
            <person name="Veneault-Fourrey C."/>
            <person name="Henrissat B."/>
            <person name="Grigoriev I.V."/>
            <person name="Martin F.M."/>
            <person name="Perotto S."/>
        </authorList>
    </citation>
    <scope>NUCLEOTIDE SEQUENCE [LARGE SCALE GENOMIC DNA]</scope>
    <source>
        <strain evidence="2 3">ATCC 22711</strain>
    </source>
</reference>
<accession>A0A2T3AW28</accession>
<feature type="compositionally biased region" description="Basic and acidic residues" evidence="1">
    <location>
        <begin position="110"/>
        <end position="128"/>
    </location>
</feature>
<dbReference type="Proteomes" id="UP000241818">
    <property type="component" value="Unassembled WGS sequence"/>
</dbReference>
<feature type="compositionally biased region" description="Basic and acidic residues" evidence="1">
    <location>
        <begin position="194"/>
        <end position="203"/>
    </location>
</feature>
<proteinExistence type="predicted"/>
<dbReference type="InParanoid" id="A0A2T3AW28"/>
<dbReference type="RefSeq" id="XP_024718873.1">
    <property type="nucleotide sequence ID" value="XM_024865878.1"/>
</dbReference>
<evidence type="ECO:0000313" key="3">
    <source>
        <dbReference type="Proteomes" id="UP000241818"/>
    </source>
</evidence>
<feature type="compositionally biased region" description="Polar residues" evidence="1">
    <location>
        <begin position="96"/>
        <end position="109"/>
    </location>
</feature>
<evidence type="ECO:0000313" key="2">
    <source>
        <dbReference type="EMBL" id="PSS12882.1"/>
    </source>
</evidence>